<evidence type="ECO:0000313" key="5">
    <source>
        <dbReference type="EMBL" id="GAK73220.1"/>
    </source>
</evidence>
<dbReference type="Proteomes" id="UP000028701">
    <property type="component" value="Unassembled WGS sequence"/>
</dbReference>
<dbReference type="GO" id="GO:0016491">
    <property type="term" value="F:oxidoreductase activity"/>
    <property type="evidence" value="ECO:0007669"/>
    <property type="project" value="UniProtKB-KW"/>
</dbReference>
<feature type="domain" description="Ketoreductase" evidence="4">
    <location>
        <begin position="3"/>
        <end position="180"/>
    </location>
</feature>
<dbReference type="PANTHER" id="PTHR43976:SF16">
    <property type="entry name" value="SHORT-CHAIN DEHYDROGENASE_REDUCTASE FAMILY PROTEIN"/>
    <property type="match status" value="1"/>
</dbReference>
<accession>A0A081D2S4</accession>
<dbReference type="AlphaFoldDB" id="A0A081D2S4"/>
<dbReference type="InterPro" id="IPR020904">
    <property type="entry name" value="Sc_DH/Rdtase_CS"/>
</dbReference>
<name>A0A081D2S4_9HYPH</name>
<evidence type="ECO:0000259" key="4">
    <source>
        <dbReference type="SMART" id="SM00822"/>
    </source>
</evidence>
<dbReference type="InterPro" id="IPR002347">
    <property type="entry name" value="SDR_fam"/>
</dbReference>
<dbReference type="InterPro" id="IPR051911">
    <property type="entry name" value="SDR_oxidoreductase"/>
</dbReference>
<keyword evidence="2" id="KW-0560">Oxidoreductase</keyword>
<dbReference type="PRINTS" id="PR00080">
    <property type="entry name" value="SDRFAMILY"/>
</dbReference>
<dbReference type="SMART" id="SM00822">
    <property type="entry name" value="PKS_KR"/>
    <property type="match status" value="1"/>
</dbReference>
<evidence type="ECO:0000256" key="3">
    <source>
        <dbReference type="RuleBase" id="RU000363"/>
    </source>
</evidence>
<dbReference type="InterPro" id="IPR036291">
    <property type="entry name" value="NAD(P)-bd_dom_sf"/>
</dbReference>
<dbReference type="OrthoDB" id="9793825at2"/>
<dbReference type="CDD" id="cd05374">
    <property type="entry name" value="17beta-HSD-like_SDR_c"/>
    <property type="match status" value="1"/>
</dbReference>
<dbReference type="PANTHER" id="PTHR43976">
    <property type="entry name" value="SHORT CHAIN DEHYDROGENASE"/>
    <property type="match status" value="1"/>
</dbReference>
<reference evidence="5 6" key="1">
    <citation type="submission" date="2014-08" db="EMBL/GenBank/DDBJ databases">
        <title>Whole genome shotgun sequence of Rhizobium rubi NBRC 13261.</title>
        <authorList>
            <person name="Katano-Makiyama Y."/>
            <person name="Hosoyama A."/>
            <person name="Hashimoto M."/>
            <person name="Hosoyama Y."/>
            <person name="Noguchi M."/>
            <person name="Tsuchikane K."/>
            <person name="Uohara A."/>
            <person name="Ohji S."/>
            <person name="Ichikawa N."/>
            <person name="Kimura A."/>
            <person name="Yamazoe A."/>
            <person name="Fujita N."/>
        </authorList>
    </citation>
    <scope>NUCLEOTIDE SEQUENCE [LARGE SCALE GENOMIC DNA]</scope>
    <source>
        <strain evidence="5 6">NBRC 13261</strain>
    </source>
</reference>
<dbReference type="eggNOG" id="COG4221">
    <property type="taxonomic scope" value="Bacteria"/>
</dbReference>
<proteinExistence type="inferred from homology"/>
<evidence type="ECO:0000313" key="6">
    <source>
        <dbReference type="Proteomes" id="UP000028701"/>
    </source>
</evidence>
<dbReference type="InterPro" id="IPR057326">
    <property type="entry name" value="KR_dom"/>
</dbReference>
<dbReference type="EMBL" id="BBJU01000033">
    <property type="protein sequence ID" value="GAK73220.1"/>
    <property type="molecule type" value="Genomic_DNA"/>
</dbReference>
<dbReference type="Gene3D" id="3.40.50.720">
    <property type="entry name" value="NAD(P)-binding Rossmann-like Domain"/>
    <property type="match status" value="1"/>
</dbReference>
<organism evidence="5 6">
    <name type="scientific">Agrobacterium rubi TR3 = NBRC 13261</name>
    <dbReference type="NCBI Taxonomy" id="1368415"/>
    <lineage>
        <taxon>Bacteria</taxon>
        <taxon>Pseudomonadati</taxon>
        <taxon>Pseudomonadota</taxon>
        <taxon>Alphaproteobacteria</taxon>
        <taxon>Hyphomicrobiales</taxon>
        <taxon>Rhizobiaceae</taxon>
        <taxon>Rhizobium/Agrobacterium group</taxon>
        <taxon>Agrobacterium</taxon>
    </lineage>
</organism>
<dbReference type="SUPFAM" id="SSF51735">
    <property type="entry name" value="NAD(P)-binding Rossmann-fold domains"/>
    <property type="match status" value="1"/>
</dbReference>
<evidence type="ECO:0000256" key="2">
    <source>
        <dbReference type="ARBA" id="ARBA00023002"/>
    </source>
</evidence>
<protein>
    <submittedName>
        <fullName evidence="5">Putative oxidoreductase</fullName>
    </submittedName>
</protein>
<comment type="similarity">
    <text evidence="1 3">Belongs to the short-chain dehydrogenases/reductases (SDR) family.</text>
</comment>
<sequence length="280" mass="29566">MSKVWFITGAGSGIGAATARAALKVGDRVVATGRNLDKVRKALIDVAGDNLALVQLDVTNEAKAHIAVARALEAFGRIDVLINNAGYSVLGNFEEISPADFQSQLQTNLFGVVNVMRAVLPVMRQQRAGRIINISSVAGVIGLKHCSAYAAAKFAVEGLTFSVAHEVELFGIKIVVVSPGFFRTDLLDSGNVRYAESTIGDYAEEGSAEAMYSAYHGQQTGNPAALGEVLVKLGTMDNPPKQFMAGADAIAAVKPVLEARLAEIDAYKVLSRESAGSFHV</sequence>
<comment type="caution">
    <text evidence="5">The sequence shown here is derived from an EMBL/GenBank/DDBJ whole genome shotgun (WGS) entry which is preliminary data.</text>
</comment>
<dbReference type="PROSITE" id="PS00061">
    <property type="entry name" value="ADH_SHORT"/>
    <property type="match status" value="1"/>
</dbReference>
<dbReference type="RefSeq" id="WP_045232661.1">
    <property type="nucleotide sequence ID" value="NZ_BBJU01000033.1"/>
</dbReference>
<gene>
    <name evidence="5" type="ORF">RRU01S_33_00240</name>
</gene>
<dbReference type="Pfam" id="PF00106">
    <property type="entry name" value="adh_short"/>
    <property type="match status" value="1"/>
</dbReference>
<evidence type="ECO:0000256" key="1">
    <source>
        <dbReference type="ARBA" id="ARBA00006484"/>
    </source>
</evidence>
<dbReference type="PRINTS" id="PR00081">
    <property type="entry name" value="GDHRDH"/>
</dbReference>